<dbReference type="InterPro" id="IPR043129">
    <property type="entry name" value="ATPase_NBD"/>
</dbReference>
<sequence>MAMVLGVDAGGTSTRAAVLSLEGEVVGRGLAGCGNPMAAGARVAFGNLRTAVEQALGAVDRSSVKGGVVGLAGSGLLREPSAMAAFAAVFSDLPVVPRAAGDVVVTFAAGTPAADGTVLVSGTGAIAAKIIDRAQGRLADGYGWLLGDEGSGFWLGRAAARVAVRELDAGTPGLLTRLVTEHLLPSSPSVVPRPPGDPATAALSDLPPADSAGAAHRDATGPGRVDLGGELVDRIAATVQSRPPLALAELAPLVSRAAADGDPAALSIVEAAAAKLARTASEVREPLDRSPIVLAGSVLTSGGPVQQAVRELLGRRWAAAPITVAKDGAGAAAWLAALDLLGPARAAALHSRFVG</sequence>
<dbReference type="Proteomes" id="UP001501666">
    <property type="component" value="Unassembled WGS sequence"/>
</dbReference>
<dbReference type="PANTHER" id="PTHR43190">
    <property type="entry name" value="N-ACETYL-D-GLUCOSAMINE KINASE"/>
    <property type="match status" value="1"/>
</dbReference>
<accession>A0ABP6EH40</accession>
<dbReference type="RefSeq" id="WP_346148916.1">
    <property type="nucleotide sequence ID" value="NZ_BAAATE010000010.1"/>
</dbReference>
<dbReference type="Pfam" id="PF01869">
    <property type="entry name" value="BcrAD_BadFG"/>
    <property type="match status" value="1"/>
</dbReference>
<reference evidence="4" key="1">
    <citation type="journal article" date="2019" name="Int. J. Syst. Evol. Microbiol.">
        <title>The Global Catalogue of Microorganisms (GCM) 10K type strain sequencing project: providing services to taxonomists for standard genome sequencing and annotation.</title>
        <authorList>
            <consortium name="The Broad Institute Genomics Platform"/>
            <consortium name="The Broad Institute Genome Sequencing Center for Infectious Disease"/>
            <person name="Wu L."/>
            <person name="Ma J."/>
        </authorList>
    </citation>
    <scope>NUCLEOTIDE SEQUENCE [LARGE SCALE GENOMIC DNA]</scope>
    <source>
        <strain evidence="4">JCM 6835</strain>
    </source>
</reference>
<dbReference type="Gene3D" id="3.30.420.40">
    <property type="match status" value="2"/>
</dbReference>
<organism evidence="3 4">
    <name type="scientific">Nonomuraea recticatena</name>
    <dbReference type="NCBI Taxonomy" id="46178"/>
    <lineage>
        <taxon>Bacteria</taxon>
        <taxon>Bacillati</taxon>
        <taxon>Actinomycetota</taxon>
        <taxon>Actinomycetes</taxon>
        <taxon>Streptosporangiales</taxon>
        <taxon>Streptosporangiaceae</taxon>
        <taxon>Nonomuraea</taxon>
    </lineage>
</organism>
<dbReference type="InterPro" id="IPR002731">
    <property type="entry name" value="ATPase_BadF"/>
</dbReference>
<evidence type="ECO:0000313" key="3">
    <source>
        <dbReference type="EMBL" id="GAA2666104.1"/>
    </source>
</evidence>
<evidence type="ECO:0000313" key="4">
    <source>
        <dbReference type="Proteomes" id="UP001501666"/>
    </source>
</evidence>
<protein>
    <submittedName>
        <fullName evidence="3">BadF/BadG/BcrA/BcrD ATPase family protein</fullName>
    </submittedName>
</protein>
<dbReference type="SUPFAM" id="SSF53067">
    <property type="entry name" value="Actin-like ATPase domain"/>
    <property type="match status" value="1"/>
</dbReference>
<proteinExistence type="predicted"/>
<name>A0ABP6EH40_9ACTN</name>
<dbReference type="EMBL" id="BAAATE010000010">
    <property type="protein sequence ID" value="GAA2666104.1"/>
    <property type="molecule type" value="Genomic_DNA"/>
</dbReference>
<feature type="region of interest" description="Disordered" evidence="1">
    <location>
        <begin position="186"/>
        <end position="223"/>
    </location>
</feature>
<comment type="caution">
    <text evidence="3">The sequence shown here is derived from an EMBL/GenBank/DDBJ whole genome shotgun (WGS) entry which is preliminary data.</text>
</comment>
<feature type="domain" description="ATPase BadF/BadG/BcrA/BcrD type" evidence="2">
    <location>
        <begin position="5"/>
        <end position="316"/>
    </location>
</feature>
<dbReference type="PANTHER" id="PTHR43190:SF3">
    <property type="entry name" value="N-ACETYL-D-GLUCOSAMINE KINASE"/>
    <property type="match status" value="1"/>
</dbReference>
<evidence type="ECO:0000259" key="2">
    <source>
        <dbReference type="Pfam" id="PF01869"/>
    </source>
</evidence>
<keyword evidence="4" id="KW-1185">Reference proteome</keyword>
<dbReference type="InterPro" id="IPR052519">
    <property type="entry name" value="Euk-type_GlcNAc_Kinase"/>
</dbReference>
<gene>
    <name evidence="3" type="ORF">GCM10010412_042920</name>
</gene>
<evidence type="ECO:0000256" key="1">
    <source>
        <dbReference type="SAM" id="MobiDB-lite"/>
    </source>
</evidence>